<dbReference type="Pfam" id="PF00583">
    <property type="entry name" value="Acetyltransf_1"/>
    <property type="match status" value="1"/>
</dbReference>
<dbReference type="Pfam" id="PF13508">
    <property type="entry name" value="Acetyltransf_7"/>
    <property type="match status" value="1"/>
</dbReference>
<sequence length="329" mass="35268">MRPADSPTALRRDSLTLEDVPALTALLNTVDGHDELGEPVEEPSIREWLQTPRLDLAEDTVALRDGEQIVGFGLVTVSAHPDRDGRARVQLSGAVHPEHRRQGIGTSILELLEARGSSLAAQRHPGLPAVLRTSGGRDPEPDAGPGGADIRPVLERRGYRRVRSWLEMERELPGPALELPAPEGARILAPAPERSEAVRLAHVAAFADHWGSAPIDAETWQLWTTSHTSRPEHSTIALAPDGTVLAYAVTSEDRPGVLHVALVGTRPEARGRGLARAVLARTLASGAEAGFTAAVLEVDAESLTGATRLYEAVGFHRAHVYATYEKPVG</sequence>
<dbReference type="GO" id="GO:0016747">
    <property type="term" value="F:acyltransferase activity, transferring groups other than amino-acyl groups"/>
    <property type="evidence" value="ECO:0007669"/>
    <property type="project" value="InterPro"/>
</dbReference>
<name>A0A3R8X954_9MICO</name>
<dbReference type="Proteomes" id="UP000274327">
    <property type="component" value="Unassembled WGS sequence"/>
</dbReference>
<comment type="caution">
    <text evidence="5">The sequence shown here is derived from an EMBL/GenBank/DDBJ whole genome shotgun (WGS) entry which is preliminary data.</text>
</comment>
<evidence type="ECO:0000313" key="6">
    <source>
        <dbReference type="Proteomes" id="UP000274327"/>
    </source>
</evidence>
<dbReference type="AlphaFoldDB" id="A0A3R8X954"/>
<proteinExistence type="predicted"/>
<evidence type="ECO:0000259" key="4">
    <source>
        <dbReference type="PROSITE" id="PS51186"/>
    </source>
</evidence>
<dbReference type="InterPro" id="IPR016181">
    <property type="entry name" value="Acyl_CoA_acyltransferase"/>
</dbReference>
<dbReference type="InterPro" id="IPR000182">
    <property type="entry name" value="GNAT_dom"/>
</dbReference>
<protein>
    <submittedName>
        <fullName evidence="5">GNAT family N-acetyltransferase</fullName>
    </submittedName>
</protein>
<dbReference type="InterPro" id="IPR050680">
    <property type="entry name" value="YpeA/RimI_acetyltransf"/>
</dbReference>
<dbReference type="EMBL" id="QOCI01000001">
    <property type="protein sequence ID" value="RRR20610.1"/>
    <property type="molecule type" value="Genomic_DNA"/>
</dbReference>
<keyword evidence="1 5" id="KW-0808">Transferase</keyword>
<feature type="domain" description="N-acetyltransferase" evidence="4">
    <location>
        <begin position="185"/>
        <end position="329"/>
    </location>
</feature>
<evidence type="ECO:0000256" key="1">
    <source>
        <dbReference type="ARBA" id="ARBA00022679"/>
    </source>
</evidence>
<evidence type="ECO:0000256" key="2">
    <source>
        <dbReference type="ARBA" id="ARBA00023315"/>
    </source>
</evidence>
<dbReference type="PROSITE" id="PS51186">
    <property type="entry name" value="GNAT"/>
    <property type="match status" value="2"/>
</dbReference>
<accession>A0A3R8X954</accession>
<reference evidence="5 6" key="1">
    <citation type="submission" date="2018-07" db="EMBL/GenBank/DDBJ databases">
        <title>Brachybacteriurn paraconglorneratum KCTC 9916.</title>
        <authorList>
            <person name="Li Y."/>
        </authorList>
    </citation>
    <scope>NUCLEOTIDE SEQUENCE [LARGE SCALE GENOMIC DNA]</scope>
    <source>
        <strain evidence="5 6">KCTC 9916</strain>
    </source>
</reference>
<feature type="region of interest" description="Disordered" evidence="3">
    <location>
        <begin position="132"/>
        <end position="151"/>
    </location>
</feature>
<evidence type="ECO:0000256" key="3">
    <source>
        <dbReference type="SAM" id="MobiDB-lite"/>
    </source>
</evidence>
<keyword evidence="2" id="KW-0012">Acyltransferase</keyword>
<gene>
    <name evidence="5" type="ORF">DS079_02915</name>
</gene>
<dbReference type="SUPFAM" id="SSF55729">
    <property type="entry name" value="Acyl-CoA N-acyltransferases (Nat)"/>
    <property type="match status" value="2"/>
</dbReference>
<dbReference type="PANTHER" id="PTHR43420">
    <property type="entry name" value="ACETYLTRANSFERASE"/>
    <property type="match status" value="1"/>
</dbReference>
<organism evidence="5 6">
    <name type="scientific">Brachybacterium paraconglomeratum</name>
    <dbReference type="NCBI Taxonomy" id="173362"/>
    <lineage>
        <taxon>Bacteria</taxon>
        <taxon>Bacillati</taxon>
        <taxon>Actinomycetota</taxon>
        <taxon>Actinomycetes</taxon>
        <taxon>Micrococcales</taxon>
        <taxon>Dermabacteraceae</taxon>
        <taxon>Brachybacterium</taxon>
    </lineage>
</organism>
<keyword evidence="6" id="KW-1185">Reference proteome</keyword>
<dbReference type="Gene3D" id="3.40.630.30">
    <property type="match status" value="1"/>
</dbReference>
<dbReference type="CDD" id="cd04301">
    <property type="entry name" value="NAT_SF"/>
    <property type="match status" value="2"/>
</dbReference>
<feature type="domain" description="N-acetyltransferase" evidence="4">
    <location>
        <begin position="15"/>
        <end position="173"/>
    </location>
</feature>
<evidence type="ECO:0000313" key="5">
    <source>
        <dbReference type="EMBL" id="RRR20610.1"/>
    </source>
</evidence>